<sequence length="114" mass="12425">MCLARLFSVLGAVFWMLTCDLPVASRGVQSSLRLQVEKGARRIGKMHGRMHGRCEDEGGKGELHLGWVTLACCSELADVGCVNWYGLEGGRGYGERVRVLRVGMHQGTRMGMGG</sequence>
<keyword evidence="1" id="KW-0732">Signal</keyword>
<evidence type="ECO:0000313" key="2">
    <source>
        <dbReference type="EMBL" id="KAK0652422.1"/>
    </source>
</evidence>
<accession>A0AA39YJ05</accession>
<comment type="caution">
    <text evidence="2">The sequence shown here is derived from an EMBL/GenBank/DDBJ whole genome shotgun (WGS) entry which is preliminary data.</text>
</comment>
<feature type="chain" id="PRO_5041272024" description="Secreted protein" evidence="1">
    <location>
        <begin position="26"/>
        <end position="114"/>
    </location>
</feature>
<dbReference type="AlphaFoldDB" id="A0AA39YJ05"/>
<gene>
    <name evidence="2" type="ORF">B0T16DRAFT_101497</name>
</gene>
<feature type="signal peptide" evidence="1">
    <location>
        <begin position="1"/>
        <end position="25"/>
    </location>
</feature>
<keyword evidence="3" id="KW-1185">Reference proteome</keyword>
<protein>
    <recommendedName>
        <fullName evidence="4">Secreted protein</fullName>
    </recommendedName>
</protein>
<reference evidence="2" key="1">
    <citation type="submission" date="2023-06" db="EMBL/GenBank/DDBJ databases">
        <title>Genome-scale phylogeny and comparative genomics of the fungal order Sordariales.</title>
        <authorList>
            <consortium name="Lawrence Berkeley National Laboratory"/>
            <person name="Hensen N."/>
            <person name="Bonometti L."/>
            <person name="Westerberg I."/>
            <person name="Brannstrom I.O."/>
            <person name="Guillou S."/>
            <person name="Cros-Aarteil S."/>
            <person name="Calhoun S."/>
            <person name="Haridas S."/>
            <person name="Kuo A."/>
            <person name="Mondo S."/>
            <person name="Pangilinan J."/>
            <person name="Riley R."/>
            <person name="Labutti K."/>
            <person name="Andreopoulos B."/>
            <person name="Lipzen A."/>
            <person name="Chen C."/>
            <person name="Yanf M."/>
            <person name="Daum C."/>
            <person name="Ng V."/>
            <person name="Clum A."/>
            <person name="Steindorff A."/>
            <person name="Ohm R."/>
            <person name="Martin F."/>
            <person name="Silar P."/>
            <person name="Natvig D."/>
            <person name="Lalanne C."/>
            <person name="Gautier V."/>
            <person name="Ament-Velasquez S.L."/>
            <person name="Kruys A."/>
            <person name="Hutchinson M.I."/>
            <person name="Powell A.J."/>
            <person name="Barry K."/>
            <person name="Miller A.N."/>
            <person name="Grigoriev I.V."/>
            <person name="Debuchy R."/>
            <person name="Gladieux P."/>
            <person name="Thoren M.H."/>
            <person name="Johannesson H."/>
        </authorList>
    </citation>
    <scope>NUCLEOTIDE SEQUENCE</scope>
    <source>
        <strain evidence="2">SMH2532-1</strain>
    </source>
</reference>
<proteinExistence type="predicted"/>
<name>A0AA39YJ05_9PEZI</name>
<dbReference type="EMBL" id="JAULSV010000002">
    <property type="protein sequence ID" value="KAK0652422.1"/>
    <property type="molecule type" value="Genomic_DNA"/>
</dbReference>
<organism evidence="2 3">
    <name type="scientific">Cercophora newfieldiana</name>
    <dbReference type="NCBI Taxonomy" id="92897"/>
    <lineage>
        <taxon>Eukaryota</taxon>
        <taxon>Fungi</taxon>
        <taxon>Dikarya</taxon>
        <taxon>Ascomycota</taxon>
        <taxon>Pezizomycotina</taxon>
        <taxon>Sordariomycetes</taxon>
        <taxon>Sordariomycetidae</taxon>
        <taxon>Sordariales</taxon>
        <taxon>Lasiosphaeriaceae</taxon>
        <taxon>Cercophora</taxon>
    </lineage>
</organism>
<evidence type="ECO:0008006" key="4">
    <source>
        <dbReference type="Google" id="ProtNLM"/>
    </source>
</evidence>
<evidence type="ECO:0000313" key="3">
    <source>
        <dbReference type="Proteomes" id="UP001174936"/>
    </source>
</evidence>
<evidence type="ECO:0000256" key="1">
    <source>
        <dbReference type="SAM" id="SignalP"/>
    </source>
</evidence>
<dbReference type="Proteomes" id="UP001174936">
    <property type="component" value="Unassembled WGS sequence"/>
</dbReference>